<dbReference type="InterPro" id="IPR004462">
    <property type="entry name" value="Desulfoferrodoxin_N"/>
</dbReference>
<keyword evidence="4" id="KW-0249">Electron transport</keyword>
<dbReference type="EMBL" id="LWMW01000102">
    <property type="protein sequence ID" value="KZX16003.1"/>
    <property type="molecule type" value="Genomic_DNA"/>
</dbReference>
<reference evidence="8 9" key="1">
    <citation type="submission" date="2016-04" db="EMBL/GenBank/DDBJ databases">
        <title>Genome sequence of Methanobrevibacter cuticularis DSM 11139.</title>
        <authorList>
            <person name="Poehlein A."/>
            <person name="Seedorf H."/>
            <person name="Daniel R."/>
        </authorList>
    </citation>
    <scope>NUCLEOTIDE SEQUENCE [LARGE SCALE GENOMIC DNA]</scope>
    <source>
        <strain evidence="8 9">DSM 11139</strain>
    </source>
</reference>
<feature type="domain" description="Desulfoferrodoxin ferrous iron-binding" evidence="6">
    <location>
        <begin position="44"/>
        <end position="124"/>
    </location>
</feature>
<keyword evidence="2" id="KW-0813">Transport</keyword>
<comment type="caution">
    <text evidence="8">The sequence shown here is derived from an EMBL/GenBank/DDBJ whole genome shotgun (WGS) entry which is preliminary data.</text>
</comment>
<dbReference type="OrthoDB" id="30725at2157"/>
<dbReference type="EC" id="1.15.1.2" evidence="8"/>
<evidence type="ECO:0000259" key="7">
    <source>
        <dbReference type="Pfam" id="PF06397"/>
    </source>
</evidence>
<evidence type="ECO:0000256" key="4">
    <source>
        <dbReference type="ARBA" id="ARBA00022982"/>
    </source>
</evidence>
<evidence type="ECO:0000256" key="1">
    <source>
        <dbReference type="ARBA" id="ARBA00005941"/>
    </source>
</evidence>
<dbReference type="Gene3D" id="2.60.40.730">
    <property type="entry name" value="SOR catalytic domain"/>
    <property type="match status" value="1"/>
</dbReference>
<evidence type="ECO:0000313" key="9">
    <source>
        <dbReference type="Proteomes" id="UP000077275"/>
    </source>
</evidence>
<evidence type="ECO:0000313" key="8">
    <source>
        <dbReference type="EMBL" id="KZX16003.1"/>
    </source>
</evidence>
<name>A0A166DVT0_9EURY</name>
<dbReference type="RefSeq" id="WP_067259729.1">
    <property type="nucleotide sequence ID" value="NZ_LWMW01000102.1"/>
</dbReference>
<dbReference type="Pfam" id="PF01880">
    <property type="entry name" value="Desulfoferrodox"/>
    <property type="match status" value="1"/>
</dbReference>
<dbReference type="PATRIC" id="fig|47311.3.peg.1252"/>
<dbReference type="InterPro" id="IPR036073">
    <property type="entry name" value="Desulfoferrodoxin_Fe-bd_dom_sf"/>
</dbReference>
<keyword evidence="8" id="KW-0560">Oxidoreductase</keyword>
<dbReference type="GO" id="GO:0050605">
    <property type="term" value="F:superoxide reductase activity"/>
    <property type="evidence" value="ECO:0007669"/>
    <property type="project" value="UniProtKB-EC"/>
</dbReference>
<evidence type="ECO:0000256" key="5">
    <source>
        <dbReference type="ARBA" id="ARBA00023004"/>
    </source>
</evidence>
<dbReference type="PANTHER" id="PTHR36541">
    <property type="entry name" value="SUPEROXIDE REDUCTASE-RELATED"/>
    <property type="match status" value="1"/>
</dbReference>
<dbReference type="GO" id="GO:0005506">
    <property type="term" value="F:iron ion binding"/>
    <property type="evidence" value="ECO:0007669"/>
    <property type="project" value="InterPro"/>
</dbReference>
<comment type="similarity">
    <text evidence="1">Belongs to the desulfoferrodoxin family.</text>
</comment>
<accession>A0A166DVT0</accession>
<dbReference type="SUPFAM" id="SSF49367">
    <property type="entry name" value="Superoxide reductase-like"/>
    <property type="match status" value="1"/>
</dbReference>
<sequence length="125" mass="13935">MTEVNEVFKSNTGKVVMVMVDGPGDLVCDDEPMERLEEQNSGELGKKHIPVIEKNGSKVTVKMGEVPHPMVEEHHICFVELFVGDEVFRKFLNAGDEPKAVFDIGSSSGNLKAREYCNVHDLWTS</sequence>
<dbReference type="STRING" id="47311.MBCUT_11390"/>
<feature type="domain" description="Desulfoferrodoxin N-terminal" evidence="7">
    <location>
        <begin position="2"/>
        <end position="35"/>
    </location>
</feature>
<dbReference type="InterPro" id="IPR002742">
    <property type="entry name" value="Desulfoferrodoxin_Fe-bd_dom"/>
</dbReference>
<dbReference type="AlphaFoldDB" id="A0A166DVT0"/>
<dbReference type="PANTHER" id="PTHR36541:SF1">
    <property type="entry name" value="SUPEROXIDE REDUCTASE-RELATED"/>
    <property type="match status" value="1"/>
</dbReference>
<dbReference type="Pfam" id="PF06397">
    <property type="entry name" value="Desulfoferrod_N"/>
    <property type="match status" value="1"/>
</dbReference>
<dbReference type="NCBIfam" id="TIGR00332">
    <property type="entry name" value="neela_ferrous"/>
    <property type="match status" value="1"/>
</dbReference>
<dbReference type="Proteomes" id="UP000077275">
    <property type="component" value="Unassembled WGS sequence"/>
</dbReference>
<evidence type="ECO:0000256" key="2">
    <source>
        <dbReference type="ARBA" id="ARBA00022448"/>
    </source>
</evidence>
<proteinExistence type="inferred from homology"/>
<evidence type="ECO:0000259" key="6">
    <source>
        <dbReference type="Pfam" id="PF01880"/>
    </source>
</evidence>
<evidence type="ECO:0000256" key="3">
    <source>
        <dbReference type="ARBA" id="ARBA00022723"/>
    </source>
</evidence>
<keyword evidence="3" id="KW-0479">Metal-binding</keyword>
<keyword evidence="5" id="KW-0408">Iron</keyword>
<organism evidence="8 9">
    <name type="scientific">Methanobrevibacter cuticularis</name>
    <dbReference type="NCBI Taxonomy" id="47311"/>
    <lineage>
        <taxon>Archaea</taxon>
        <taxon>Methanobacteriati</taxon>
        <taxon>Methanobacteriota</taxon>
        <taxon>Methanomada group</taxon>
        <taxon>Methanobacteria</taxon>
        <taxon>Methanobacteriales</taxon>
        <taxon>Methanobacteriaceae</taxon>
        <taxon>Methanobrevibacter</taxon>
    </lineage>
</organism>
<keyword evidence="9" id="KW-1185">Reference proteome</keyword>
<gene>
    <name evidence="8" type="primary">dfx_2</name>
    <name evidence="8" type="ORF">MBCUT_11390</name>
</gene>
<dbReference type="InterPro" id="IPR051233">
    <property type="entry name" value="Desulfoferrodoxin_SOR"/>
</dbReference>
<protein>
    <submittedName>
        <fullName evidence="8">Desulfoferrodoxin</fullName>
        <ecNumber evidence="8">1.15.1.2</ecNumber>
    </submittedName>
</protein>